<evidence type="ECO:0000313" key="3">
    <source>
        <dbReference type="EMBL" id="AIT08813.1"/>
    </source>
</evidence>
<dbReference type="Gene3D" id="1.10.10.10">
    <property type="entry name" value="Winged helix-like DNA-binding domain superfamily/Winged helix DNA-binding domain"/>
    <property type="match status" value="1"/>
</dbReference>
<evidence type="ECO:0000313" key="4">
    <source>
        <dbReference type="Proteomes" id="UP000029672"/>
    </source>
</evidence>
<dbReference type="RefSeq" id="WP_040007974.1">
    <property type="nucleotide sequence ID" value="NZ_CP009574.1"/>
</dbReference>
<dbReference type="InterPro" id="IPR039566">
    <property type="entry name" value="CvfB_S1_st"/>
</dbReference>
<keyword evidence="4" id="KW-1185">Reference proteome</keyword>
<gene>
    <name evidence="3" type="ORF">LO80_01685</name>
</gene>
<organism evidence="3 4">
    <name type="scientific">Candidatus Francisella endociliophora</name>
    <dbReference type="NCBI Taxonomy" id="653937"/>
    <lineage>
        <taxon>Bacteria</taxon>
        <taxon>Pseudomonadati</taxon>
        <taxon>Pseudomonadota</taxon>
        <taxon>Gammaproteobacteria</taxon>
        <taxon>Thiotrichales</taxon>
        <taxon>Francisellaceae</taxon>
        <taxon>Francisella</taxon>
    </lineage>
</organism>
<reference evidence="3 4" key="1">
    <citation type="submission" date="2014-10" db="EMBL/GenBank/DDBJ databases">
        <title>Whole genome sequence of Francisella endociliophora strain FSC1006, isolated from a laboratory culture of the marine ciliate Euplotes raikovi.</title>
        <authorList>
            <person name="Granberg M."/>
            <person name="Backman S."/>
            <person name="Lundmark E."/>
            <person name="Nilsson E."/>
            <person name="Karlsson E."/>
            <person name="Thelaus J."/>
            <person name="Ohrman C."/>
            <person name="Larkeryd A."/>
            <person name="Stenberg P."/>
        </authorList>
    </citation>
    <scope>NUCLEOTIDE SEQUENCE [LARGE SCALE GENOMIC DNA]</scope>
    <source>
        <strain evidence="3 4">FSC1006</strain>
    </source>
</reference>
<feature type="domain" description="S1 motif" evidence="2">
    <location>
        <begin position="144"/>
        <end position="206"/>
    </location>
</feature>
<dbReference type="GO" id="GO:0003676">
    <property type="term" value="F:nucleic acid binding"/>
    <property type="evidence" value="ECO:0007669"/>
    <property type="project" value="InterPro"/>
</dbReference>
<dbReference type="EMBL" id="CP009574">
    <property type="protein sequence ID" value="AIT08813.1"/>
    <property type="molecule type" value="Genomic_DNA"/>
</dbReference>
<dbReference type="InterPro" id="IPR040764">
    <property type="entry name" value="CvfB_WH"/>
</dbReference>
<dbReference type="Gene3D" id="2.40.50.140">
    <property type="entry name" value="Nucleic acid-binding proteins"/>
    <property type="match status" value="1"/>
</dbReference>
<dbReference type="HOGENOM" id="CLU_064885_1_0_6"/>
<dbReference type="AlphaFoldDB" id="A0A097EMN4"/>
<dbReference type="OrthoDB" id="9801597at2"/>
<dbReference type="Proteomes" id="UP000029672">
    <property type="component" value="Chromosome"/>
</dbReference>
<proteinExistence type="inferred from homology"/>
<evidence type="ECO:0000256" key="1">
    <source>
        <dbReference type="PIRNR" id="PIRNR012524"/>
    </source>
</evidence>
<dbReference type="Pfam" id="PF13509">
    <property type="entry name" value="S1_2"/>
    <property type="match status" value="2"/>
</dbReference>
<feature type="domain" description="S1 motif" evidence="2">
    <location>
        <begin position="68"/>
        <end position="130"/>
    </location>
</feature>
<dbReference type="InterPro" id="IPR014464">
    <property type="entry name" value="CvfB_fam"/>
</dbReference>
<dbReference type="KEGG" id="frf:LO80_01685"/>
<dbReference type="PANTHER" id="PTHR37296">
    <property type="entry name" value="CONSERVED VIRULENCE FACTOR B"/>
    <property type="match status" value="1"/>
</dbReference>
<protein>
    <submittedName>
        <fullName evidence="3">GntR family transcriptional regulator</fullName>
    </submittedName>
</protein>
<accession>A0A097EMN4</accession>
<evidence type="ECO:0000259" key="2">
    <source>
        <dbReference type="SMART" id="SM00316"/>
    </source>
</evidence>
<sequence>MISIGKYHNLKVLEVNHKNLVLDALNLGDVELALSELTDVPEVGEELSVFLYQNSKSEVVATTKTVPTVGEVAYLEVKNITQIGAFLDWGLDKDLFVPLAEQHRPFELGKSYIVYLYLDKVNGRITASSKINKFITDYAGDDLKPNQEVDLLIANSTNIGYKAIINSKYWGILYGSEVFTRLSFGQSKKGYIKNIREDGRIDLSLQLAHKDLDKNAELVEKYLIAHDGSSPFNDKSSPDDIKREFGISKAAFKRAIGTLLKHKKIVIRDNGIYLNG</sequence>
<dbReference type="InterPro" id="IPR003029">
    <property type="entry name" value="S1_domain"/>
</dbReference>
<dbReference type="eggNOG" id="COG2996">
    <property type="taxonomic scope" value="Bacteria"/>
</dbReference>
<comment type="similarity">
    <text evidence="1">Belongs to the CvfB family.</text>
</comment>
<dbReference type="InterPro" id="IPR036388">
    <property type="entry name" value="WH-like_DNA-bd_sf"/>
</dbReference>
<dbReference type="PANTHER" id="PTHR37296:SF1">
    <property type="entry name" value="CONSERVED VIRULENCE FACTOR B"/>
    <property type="match status" value="1"/>
</dbReference>
<dbReference type="Pfam" id="PF17783">
    <property type="entry name" value="WHD_CvfB"/>
    <property type="match status" value="1"/>
</dbReference>
<name>A0A097EMN4_9GAMM</name>
<dbReference type="PIRSF" id="PIRSF012524">
    <property type="entry name" value="YitL_S1"/>
    <property type="match status" value="1"/>
</dbReference>
<dbReference type="InterPro" id="IPR012340">
    <property type="entry name" value="NA-bd_OB-fold"/>
</dbReference>
<dbReference type="SMART" id="SM00316">
    <property type="entry name" value="S1"/>
    <property type="match status" value="2"/>
</dbReference>